<dbReference type="Proteomes" id="UP001148662">
    <property type="component" value="Unassembled WGS sequence"/>
</dbReference>
<protein>
    <submittedName>
        <fullName evidence="1">Uncharacterized protein</fullName>
    </submittedName>
</protein>
<keyword evidence="2" id="KW-1185">Reference proteome</keyword>
<evidence type="ECO:0000313" key="2">
    <source>
        <dbReference type="Proteomes" id="UP001148662"/>
    </source>
</evidence>
<gene>
    <name evidence="1" type="ORF">NM688_g4460</name>
</gene>
<dbReference type="EMBL" id="JANHOG010000740">
    <property type="protein sequence ID" value="KAJ3551867.1"/>
    <property type="molecule type" value="Genomic_DNA"/>
</dbReference>
<sequence length="223" mass="25813">MSAQKPILLYTWRTPNGRRVHVFLEELKAAYGTGVIDFDIELIDLDKNIQKQDWFIKLNPNGRIPVIVDRKRDNFVVFETAAILLYLQQFYDKDNKFSFDKDTEPNDYNEALQWMFFAHGGVAPMQFEATYFNKFTSEVVPYAQKRYIGETERLYGVLEIRLASRDWLAGPGRGKYSIADISVLPWVKFHDFTGIASLDKWPRVKAWAARADEKAAFQAALAL</sequence>
<organism evidence="1 2">
    <name type="scientific">Phlebia brevispora</name>
    <dbReference type="NCBI Taxonomy" id="194682"/>
    <lineage>
        <taxon>Eukaryota</taxon>
        <taxon>Fungi</taxon>
        <taxon>Dikarya</taxon>
        <taxon>Basidiomycota</taxon>
        <taxon>Agaricomycotina</taxon>
        <taxon>Agaricomycetes</taxon>
        <taxon>Polyporales</taxon>
        <taxon>Meruliaceae</taxon>
        <taxon>Phlebia</taxon>
    </lineage>
</organism>
<evidence type="ECO:0000313" key="1">
    <source>
        <dbReference type="EMBL" id="KAJ3551867.1"/>
    </source>
</evidence>
<proteinExistence type="predicted"/>
<accession>A0ACC1T3F6</accession>
<reference evidence="1" key="1">
    <citation type="submission" date="2022-07" db="EMBL/GenBank/DDBJ databases">
        <title>Genome Sequence of Phlebia brevispora.</title>
        <authorList>
            <person name="Buettner E."/>
        </authorList>
    </citation>
    <scope>NUCLEOTIDE SEQUENCE</scope>
    <source>
        <strain evidence="1">MPL23</strain>
    </source>
</reference>
<comment type="caution">
    <text evidence="1">The sequence shown here is derived from an EMBL/GenBank/DDBJ whole genome shotgun (WGS) entry which is preliminary data.</text>
</comment>
<name>A0ACC1T3F6_9APHY</name>